<dbReference type="RefSeq" id="WP_130510169.1">
    <property type="nucleotide sequence ID" value="NZ_SHKY01000001.1"/>
</dbReference>
<dbReference type="AlphaFoldDB" id="A0A4Q7ZKE4"/>
<evidence type="ECO:0000313" key="4">
    <source>
        <dbReference type="EMBL" id="RZU51402.1"/>
    </source>
</evidence>
<sequence length="544" mass="57142">MTSRTFRRAVARLASRRGLALAGAGLLAFTLAAPDAAAAWPGRPGLRAHDDTYRLSGATTVDARRGVLRNDTGRPVTLVAHTDPAHGTLALNPDGSFRYAPAAGFHGTDTFTYTVSDAVRLFTTHLPPLATIGGVTVTGGGYGSALVPVPGSPTEFYGLTDRGPNVDGPNSSKVEPLPDFHPQIGRFRLTRDGRAVLVKTITLKLPDGTPYTGRLNSQADTGETITDLNGNPLPADPTGYDSEGLVALRDGTFWVSDEYGPLLTHFDARGRQLERLSPFDGSLPAELANRVPNKGMEGLTVTPDGRTLVGVMQSALQQPDLTQKPGNVTTVRIVTVDLRTRATHEYVYLLDNPKDNNTAVSEITALSPTTFLVGERDGKFPPGAYKKLWKIDVTGATDVGPAAPGYDAAKGGLLVNGASIEATVGKQDTATATATLAAAGITPVAKTPFLDVTGLLTTLDPAAKFFSHDKLEGVAALRGGRYVVLSNDSDFGIDGLTQSTTTPFTLRAKVSPATGRQDDGEFLAVDMTRLPAATSTATVTITVP</sequence>
<evidence type="ECO:0000313" key="5">
    <source>
        <dbReference type="Proteomes" id="UP000292564"/>
    </source>
</evidence>
<name>A0A4Q7ZKE4_9ACTN</name>
<reference evidence="4 5" key="1">
    <citation type="submission" date="2019-02" db="EMBL/GenBank/DDBJ databases">
        <title>Sequencing the genomes of 1000 actinobacteria strains.</title>
        <authorList>
            <person name="Klenk H.-P."/>
        </authorList>
    </citation>
    <scope>NUCLEOTIDE SEQUENCE [LARGE SCALE GENOMIC DNA]</scope>
    <source>
        <strain evidence="4 5">DSM 45162</strain>
    </source>
</reference>
<protein>
    <submittedName>
        <fullName evidence="4">Phytase-like protein with esterase activity</fullName>
    </submittedName>
</protein>
<feature type="chain" id="PRO_5020554852" evidence="2">
    <location>
        <begin position="39"/>
        <end position="544"/>
    </location>
</feature>
<dbReference type="PANTHER" id="PTHR37957">
    <property type="entry name" value="BLR7070 PROTEIN"/>
    <property type="match status" value="1"/>
</dbReference>
<feature type="compositionally biased region" description="Polar residues" evidence="1">
    <location>
        <begin position="214"/>
        <end position="229"/>
    </location>
</feature>
<feature type="signal peptide" evidence="2">
    <location>
        <begin position="1"/>
        <end position="38"/>
    </location>
</feature>
<dbReference type="EMBL" id="SHKY01000001">
    <property type="protein sequence ID" value="RZU51402.1"/>
    <property type="molecule type" value="Genomic_DNA"/>
</dbReference>
<dbReference type="Pfam" id="PF13449">
    <property type="entry name" value="Phytase-like"/>
    <property type="match status" value="1"/>
</dbReference>
<dbReference type="InterPro" id="IPR027372">
    <property type="entry name" value="Phytase-like_dom"/>
</dbReference>
<evidence type="ECO:0000256" key="1">
    <source>
        <dbReference type="SAM" id="MobiDB-lite"/>
    </source>
</evidence>
<organism evidence="4 5">
    <name type="scientific">Krasilnikovia cinnamomea</name>
    <dbReference type="NCBI Taxonomy" id="349313"/>
    <lineage>
        <taxon>Bacteria</taxon>
        <taxon>Bacillati</taxon>
        <taxon>Actinomycetota</taxon>
        <taxon>Actinomycetes</taxon>
        <taxon>Micromonosporales</taxon>
        <taxon>Micromonosporaceae</taxon>
        <taxon>Krasilnikovia</taxon>
    </lineage>
</organism>
<keyword evidence="2" id="KW-0732">Signal</keyword>
<proteinExistence type="predicted"/>
<dbReference type="Proteomes" id="UP000292564">
    <property type="component" value="Unassembled WGS sequence"/>
</dbReference>
<dbReference type="PANTHER" id="PTHR37957:SF1">
    <property type="entry name" value="PHYTASE-LIKE DOMAIN-CONTAINING PROTEIN"/>
    <property type="match status" value="1"/>
</dbReference>
<dbReference type="SUPFAM" id="SSF63829">
    <property type="entry name" value="Calcium-dependent phosphotriesterase"/>
    <property type="match status" value="1"/>
</dbReference>
<dbReference type="OrthoDB" id="9758957at2"/>
<feature type="region of interest" description="Disordered" evidence="1">
    <location>
        <begin position="212"/>
        <end position="232"/>
    </location>
</feature>
<evidence type="ECO:0000256" key="2">
    <source>
        <dbReference type="SAM" id="SignalP"/>
    </source>
</evidence>
<accession>A0A4Q7ZKE4</accession>
<dbReference type="Pfam" id="PF17963">
    <property type="entry name" value="Big_9"/>
    <property type="match status" value="1"/>
</dbReference>
<dbReference type="Gene3D" id="2.60.40.3440">
    <property type="match status" value="1"/>
</dbReference>
<comment type="caution">
    <text evidence="4">The sequence shown here is derived from an EMBL/GenBank/DDBJ whole genome shotgun (WGS) entry which is preliminary data.</text>
</comment>
<feature type="domain" description="Phytase-like" evidence="3">
    <location>
        <begin position="144"/>
        <end position="491"/>
    </location>
</feature>
<keyword evidence="5" id="KW-1185">Reference proteome</keyword>
<evidence type="ECO:0000259" key="3">
    <source>
        <dbReference type="Pfam" id="PF13449"/>
    </source>
</evidence>
<gene>
    <name evidence="4" type="ORF">EV385_3229</name>
</gene>